<feature type="region of interest" description="Disordered" evidence="1">
    <location>
        <begin position="610"/>
        <end position="653"/>
    </location>
</feature>
<evidence type="ECO:0000313" key="2">
    <source>
        <dbReference type="EMBL" id="OTN65532.1"/>
    </source>
</evidence>
<feature type="compositionally biased region" description="Low complexity" evidence="1">
    <location>
        <begin position="508"/>
        <end position="543"/>
    </location>
</feature>
<feature type="compositionally biased region" description="Acidic residues" evidence="1">
    <location>
        <begin position="217"/>
        <end position="256"/>
    </location>
</feature>
<feature type="compositionally biased region" description="Low complexity" evidence="1">
    <location>
        <begin position="197"/>
        <end position="207"/>
    </location>
</feature>
<dbReference type="VEuPathDB" id="PlasmoDB:PKNH_1229700"/>
<feature type="region of interest" description="Disordered" evidence="1">
    <location>
        <begin position="952"/>
        <end position="977"/>
    </location>
</feature>
<dbReference type="VEuPathDB" id="PlasmoDB:PKA1H_120034500"/>
<dbReference type="VEuPathDB" id="PlasmoDB:PKNOH_S110100600"/>
<feature type="compositionally biased region" description="Polar residues" evidence="1">
    <location>
        <begin position="549"/>
        <end position="562"/>
    </location>
</feature>
<accession>A0A1Y3DLP2</accession>
<reference evidence="2 3" key="1">
    <citation type="submission" date="2017-05" db="EMBL/GenBank/DDBJ databases">
        <title>PacBio assembly of a Plasmodium knowlesi genome sequence with Hi-C correction and manual annotation of the SICAvar gene family.</title>
        <authorList>
            <person name="Lapp S.A."/>
            <person name="Geraldo J.A."/>
            <person name="Chien J.-T."/>
            <person name="Ay F."/>
            <person name="Pakala S.B."/>
            <person name="Batugedara G."/>
            <person name="Humphrey J.C."/>
            <person name="Debarry J.D."/>
            <person name="Le Roch K.G."/>
            <person name="Galinski M.R."/>
            <person name="Kissinger J.C."/>
        </authorList>
    </citation>
    <scope>NUCLEOTIDE SEQUENCE [LARGE SCALE GENOMIC DNA]</scope>
    <source>
        <strain evidence="3">Malayan Strain Pk1 (A+)</strain>
    </source>
</reference>
<proteinExistence type="predicted"/>
<feature type="compositionally biased region" description="Low complexity" evidence="1">
    <location>
        <begin position="749"/>
        <end position="767"/>
    </location>
</feature>
<dbReference type="EMBL" id="NETL01000025">
    <property type="protein sequence ID" value="OTN65532.1"/>
    <property type="molecule type" value="Genomic_DNA"/>
</dbReference>
<sequence>MDNLFTININPDENVRLNINTEKDLFGNLEGDREGLTVPPDEEYNENNNNHPTVEENEVLTVEIDQISTSDSFDILEELSEDQINDYENMRKKIRAHILTSFQKDNILIEAPEHLEADPSKEHDLERNENKLLKLRKDKIYVIVSSSSQEKNKKSRQNEANSRYYYDPNVVGEDAPTDYDNFLDVLLGRVAPGGGVSPPSEGVVSVNEEIEKKDATEVDEESAAVEGGEENDAVEGDEENDAVEGSEENDAMEGSEENTAIDAGVDDTGVDSNDQVETVEVEEEIVQEEDAHLVVENTEGETPKGEMEESEELCAESCIETCQEICPDDSKSNHVVEDFREKIKNWLVKFPDINSENLFFHFYFQSELYKDKKHTCQNCGSSDCDREFTFKHVCENTYCFLCYKRVTGPMCHNTKTQYVAFKANSKMLISELKYIHYPYKSMSCLNCFSNDHLKCGRPPYVYARHTHNVRREYNNKLDPSYFVYMKNPRNVWFLHECKPTERKGNTDANNNSNNNNSNNNNSNNNSAVQNVNNQSGQSSTSGGNASGYGRNNKSGGESSKATTKQERVGSASHIRKKGASNFSSKHNVHMVQNKHSYDSSKHKAIVTRYSSKENIQRNKQKRNFDTYDAGNQNNFHWNNKRHKNDPVQSSNYYDYKNKQQVVNDKRDNISDIYTHGQKYGSRNRDSEQYSSKNYNKNRYVHESSMGDYYNNNGRGQDNRNSAIKHSGSYYNIHNEINKGAKGYTTGQIHSPRSSPYKYSSTSSSHFSNPRGTSVMKPNVNSHVNKNNLPNVYRSNPNNQHTDDNLKRSHGRGNLGSYSAHNSNLTLHKYNHPSGNALANTFAKTSSNTFANTFAKTSSNTFANTSSNTFANTFANTSPNTFANTSSNTFANTFANTSSNAFSNTYSSNFANTFANTSPNTFANTSSNTFANTFANTSSNAFSNTYSSNFSNSRGGNTLHKNTYRNVHPGRGGYRDYR</sequence>
<feature type="region of interest" description="Disordered" evidence="1">
    <location>
        <begin position="741"/>
        <end position="819"/>
    </location>
</feature>
<comment type="caution">
    <text evidence="2">The sequence shown here is derived from an EMBL/GenBank/DDBJ whole genome shotgun (WGS) entry which is preliminary data.</text>
</comment>
<name>A0A1Y3DLP2_PLAKN</name>
<protein>
    <submittedName>
        <fullName evidence="2">Uncharacterized protein</fullName>
    </submittedName>
</protein>
<feature type="region of interest" description="Disordered" evidence="1">
    <location>
        <begin position="674"/>
        <end position="695"/>
    </location>
</feature>
<dbReference type="AlphaFoldDB" id="A0A1Y3DLP2"/>
<feature type="compositionally biased region" description="Polar residues" evidence="1">
    <location>
        <begin position="953"/>
        <end position="964"/>
    </location>
</feature>
<evidence type="ECO:0000256" key="1">
    <source>
        <dbReference type="SAM" id="MobiDB-lite"/>
    </source>
</evidence>
<gene>
    <name evidence="2" type="ORF">PKNOH_S110100600</name>
</gene>
<organism evidence="2 3">
    <name type="scientific">Plasmodium knowlesi</name>
    <dbReference type="NCBI Taxonomy" id="5850"/>
    <lineage>
        <taxon>Eukaryota</taxon>
        <taxon>Sar</taxon>
        <taxon>Alveolata</taxon>
        <taxon>Apicomplexa</taxon>
        <taxon>Aconoidasida</taxon>
        <taxon>Haemosporida</taxon>
        <taxon>Plasmodiidae</taxon>
        <taxon>Plasmodium</taxon>
        <taxon>Plasmodium (Plasmodium)</taxon>
    </lineage>
</organism>
<dbReference type="eggNOG" id="ENOG502SBTZ">
    <property type="taxonomic scope" value="Eukaryota"/>
</dbReference>
<feature type="region of interest" description="Disordered" evidence="1">
    <location>
        <begin position="503"/>
        <end position="586"/>
    </location>
</feature>
<dbReference type="Proteomes" id="UP000195012">
    <property type="component" value="Unassembled WGS sequence"/>
</dbReference>
<evidence type="ECO:0000313" key="3">
    <source>
        <dbReference type="Proteomes" id="UP000195012"/>
    </source>
</evidence>
<feature type="region of interest" description="Disordered" evidence="1">
    <location>
        <begin position="193"/>
        <end position="271"/>
    </location>
</feature>
<feature type="compositionally biased region" description="Polar residues" evidence="1">
    <location>
        <begin position="778"/>
        <end position="799"/>
    </location>
</feature>
<dbReference type="OrthoDB" id="386594at2759"/>